<protein>
    <recommendedName>
        <fullName evidence="6">Major facilitator superfamily (MFS) profile domain-containing protein</fullName>
    </recommendedName>
</protein>
<gene>
    <name evidence="7" type="ORF">AVDCRST_MAG65-1565</name>
</gene>
<dbReference type="EMBL" id="CADCVL010000261">
    <property type="protein sequence ID" value="CAA9482992.1"/>
    <property type="molecule type" value="Genomic_DNA"/>
</dbReference>
<feature type="transmembrane region" description="Helical" evidence="5">
    <location>
        <begin position="12"/>
        <end position="32"/>
    </location>
</feature>
<reference evidence="7" key="1">
    <citation type="submission" date="2020-02" db="EMBL/GenBank/DDBJ databases">
        <authorList>
            <person name="Meier V. D."/>
        </authorList>
    </citation>
    <scope>NUCLEOTIDE SEQUENCE</scope>
    <source>
        <strain evidence="7">AVDCRST_MAG65</strain>
    </source>
</reference>
<dbReference type="PANTHER" id="PTHR23523:SF2">
    <property type="entry name" value="2-NITROIMIDAZOLE TRANSPORTER"/>
    <property type="match status" value="1"/>
</dbReference>
<dbReference type="InterPro" id="IPR036259">
    <property type="entry name" value="MFS_trans_sf"/>
</dbReference>
<dbReference type="AlphaFoldDB" id="A0A6J4S1N5"/>
<dbReference type="Pfam" id="PF07690">
    <property type="entry name" value="MFS_1"/>
    <property type="match status" value="1"/>
</dbReference>
<sequence length="396" mass="40495">MTSPRSIAVGPGPAIVVLLVAFNLRGALIALAPVMEQVRRDTGFSTAAAGLLMTLPVLCFALFSPVAPRLARRWGIEAVLVAAMAVLAVGVLLRSAATGFALIAGTVILGAAIAIGNVLLPALVKRDFPGRIGLMTGAYVTIMSAGATLAAGTTILIQRASGLSWPGTLVLWAIPAIAGMGACLLRSPARDDGSIPVAPGAGGLRRDSLAWHVTLFMGLQSLIFYSSVAWLPTLFFDSGFTEADAGLLLGLMNLVGLPASLAAPVLAGRRATQTGLVLGTSALTGAGLLGIIVQPTAAPVLWMVLLGLGQGAAIGLALSLIGLRAADSEYAARLSSMAQSIGYLIAAFGPFLLGAIYELTGSWRLAFVVTLVALIAQILSGWGASRDRQVGRPREA</sequence>
<accession>A0A6J4S1N5</accession>
<feature type="transmembrane region" description="Helical" evidence="5">
    <location>
        <begin position="209"/>
        <end position="233"/>
    </location>
</feature>
<feature type="transmembrane region" description="Helical" evidence="5">
    <location>
        <begin position="132"/>
        <end position="157"/>
    </location>
</feature>
<dbReference type="GO" id="GO:0022857">
    <property type="term" value="F:transmembrane transporter activity"/>
    <property type="evidence" value="ECO:0007669"/>
    <property type="project" value="InterPro"/>
</dbReference>
<keyword evidence="2 5" id="KW-0812">Transmembrane</keyword>
<keyword evidence="4 5" id="KW-0472">Membrane</keyword>
<organism evidence="7">
    <name type="scientific">uncultured Solirubrobacteraceae bacterium</name>
    <dbReference type="NCBI Taxonomy" id="1162706"/>
    <lineage>
        <taxon>Bacteria</taxon>
        <taxon>Bacillati</taxon>
        <taxon>Actinomycetota</taxon>
        <taxon>Thermoleophilia</taxon>
        <taxon>Solirubrobacterales</taxon>
        <taxon>Solirubrobacteraceae</taxon>
        <taxon>environmental samples</taxon>
    </lineage>
</organism>
<feature type="transmembrane region" description="Helical" evidence="5">
    <location>
        <begin position="245"/>
        <end position="267"/>
    </location>
</feature>
<feature type="transmembrane region" description="Helical" evidence="5">
    <location>
        <begin position="44"/>
        <end position="63"/>
    </location>
</feature>
<dbReference type="PROSITE" id="PS50850">
    <property type="entry name" value="MFS"/>
    <property type="match status" value="1"/>
</dbReference>
<dbReference type="InterPro" id="IPR020846">
    <property type="entry name" value="MFS_dom"/>
</dbReference>
<feature type="transmembrane region" description="Helical" evidence="5">
    <location>
        <begin position="99"/>
        <end position="120"/>
    </location>
</feature>
<dbReference type="CDD" id="cd17339">
    <property type="entry name" value="MFS_NIMT_CynX_like"/>
    <property type="match status" value="1"/>
</dbReference>
<dbReference type="SUPFAM" id="SSF103473">
    <property type="entry name" value="MFS general substrate transporter"/>
    <property type="match status" value="1"/>
</dbReference>
<feature type="transmembrane region" description="Helical" evidence="5">
    <location>
        <begin position="274"/>
        <end position="294"/>
    </location>
</feature>
<evidence type="ECO:0000256" key="2">
    <source>
        <dbReference type="ARBA" id="ARBA00022692"/>
    </source>
</evidence>
<evidence type="ECO:0000259" key="6">
    <source>
        <dbReference type="PROSITE" id="PS50850"/>
    </source>
</evidence>
<evidence type="ECO:0000256" key="3">
    <source>
        <dbReference type="ARBA" id="ARBA00022989"/>
    </source>
</evidence>
<feature type="transmembrane region" description="Helical" evidence="5">
    <location>
        <begin position="365"/>
        <end position="384"/>
    </location>
</feature>
<dbReference type="PANTHER" id="PTHR23523">
    <property type="match status" value="1"/>
</dbReference>
<dbReference type="InterPro" id="IPR052524">
    <property type="entry name" value="MFS_Cyanate_Porter"/>
</dbReference>
<evidence type="ECO:0000256" key="1">
    <source>
        <dbReference type="ARBA" id="ARBA00004651"/>
    </source>
</evidence>
<keyword evidence="3 5" id="KW-1133">Transmembrane helix</keyword>
<dbReference type="InterPro" id="IPR011701">
    <property type="entry name" value="MFS"/>
</dbReference>
<dbReference type="GO" id="GO:0005886">
    <property type="term" value="C:plasma membrane"/>
    <property type="evidence" value="ECO:0007669"/>
    <property type="project" value="UniProtKB-SubCell"/>
</dbReference>
<name>A0A6J4S1N5_9ACTN</name>
<feature type="transmembrane region" description="Helical" evidence="5">
    <location>
        <begin position="75"/>
        <end position="93"/>
    </location>
</feature>
<feature type="transmembrane region" description="Helical" evidence="5">
    <location>
        <begin position="341"/>
        <end position="359"/>
    </location>
</feature>
<dbReference type="Gene3D" id="1.20.1250.20">
    <property type="entry name" value="MFS general substrate transporter like domains"/>
    <property type="match status" value="1"/>
</dbReference>
<proteinExistence type="predicted"/>
<evidence type="ECO:0000313" key="7">
    <source>
        <dbReference type="EMBL" id="CAA9482992.1"/>
    </source>
</evidence>
<evidence type="ECO:0000256" key="4">
    <source>
        <dbReference type="ARBA" id="ARBA00023136"/>
    </source>
</evidence>
<comment type="subcellular location">
    <subcellularLocation>
        <location evidence="1">Cell membrane</location>
        <topology evidence="1">Multi-pass membrane protein</topology>
    </subcellularLocation>
</comment>
<feature type="transmembrane region" description="Helical" evidence="5">
    <location>
        <begin position="300"/>
        <end position="321"/>
    </location>
</feature>
<feature type="domain" description="Major facilitator superfamily (MFS) profile" evidence="6">
    <location>
        <begin position="13"/>
        <end position="388"/>
    </location>
</feature>
<evidence type="ECO:0000256" key="5">
    <source>
        <dbReference type="SAM" id="Phobius"/>
    </source>
</evidence>
<feature type="transmembrane region" description="Helical" evidence="5">
    <location>
        <begin position="169"/>
        <end position="188"/>
    </location>
</feature>